<keyword evidence="1 2" id="KW-0238">DNA-binding</keyword>
<dbReference type="GO" id="GO:0003677">
    <property type="term" value="F:DNA binding"/>
    <property type="evidence" value="ECO:0007669"/>
    <property type="project" value="UniProtKB-UniRule"/>
</dbReference>
<gene>
    <name evidence="4" type="ORF">GLUCOINTEAF2_0202552</name>
</gene>
<dbReference type="PROSITE" id="PS50977">
    <property type="entry name" value="HTH_TETR_2"/>
    <property type="match status" value="1"/>
</dbReference>
<dbReference type="OrthoDB" id="5292901at2"/>
<dbReference type="Gene3D" id="1.10.357.10">
    <property type="entry name" value="Tetracycline Repressor, domain 2"/>
    <property type="match status" value="1"/>
</dbReference>
<protein>
    <submittedName>
        <fullName evidence="4">Transcriptional regulator, TetR family</fullName>
    </submittedName>
</protein>
<dbReference type="InterPro" id="IPR009057">
    <property type="entry name" value="Homeodomain-like_sf"/>
</dbReference>
<dbReference type="Proteomes" id="UP000031553">
    <property type="component" value="Unassembled WGS sequence"/>
</dbReference>
<feature type="domain" description="HTH tetR-type" evidence="3">
    <location>
        <begin position="5"/>
        <end position="65"/>
    </location>
</feature>
<dbReference type="SUPFAM" id="SSF46689">
    <property type="entry name" value="Homeodomain-like"/>
    <property type="match status" value="1"/>
</dbReference>
<evidence type="ECO:0000256" key="2">
    <source>
        <dbReference type="PROSITE-ProRule" id="PRU00335"/>
    </source>
</evidence>
<dbReference type="InterPro" id="IPR036271">
    <property type="entry name" value="Tet_transcr_reg_TetR-rel_C_sf"/>
</dbReference>
<evidence type="ECO:0000259" key="3">
    <source>
        <dbReference type="PROSITE" id="PS50977"/>
    </source>
</evidence>
<name>A0A0N1N5X8_9PROT</name>
<dbReference type="RefSeq" id="WP_039732939.1">
    <property type="nucleotide sequence ID" value="NZ_JUFX02000193.1"/>
</dbReference>
<dbReference type="PANTHER" id="PTHR30328">
    <property type="entry name" value="TRANSCRIPTIONAL REPRESSOR"/>
    <property type="match status" value="1"/>
</dbReference>
<sequence>MRKSDATKQRLIEAATVEFATYGIAGGRVDRIAANAKCNKQAIYAYFESKDGLFDAVYDRMVNATIQSIPIDANDLPAYAARLFDRYRTHPEVLRLTRWHNLERNTLPPQMALDAAAEKIAAIRAAQKSGVITCRYKAEDLLELLLSMAKVGAEGSPESGPSNASPDDLRKTLIDAVKKIVAP</sequence>
<dbReference type="PANTHER" id="PTHR30328:SF54">
    <property type="entry name" value="HTH-TYPE TRANSCRIPTIONAL REPRESSOR SCO4008"/>
    <property type="match status" value="1"/>
</dbReference>
<dbReference type="EMBL" id="JUFX02000193">
    <property type="protein sequence ID" value="KPH86658.1"/>
    <property type="molecule type" value="Genomic_DNA"/>
</dbReference>
<organism evidence="4 5">
    <name type="scientific">Komagataeibacter intermedius AF2</name>
    <dbReference type="NCBI Taxonomy" id="1458464"/>
    <lineage>
        <taxon>Bacteria</taxon>
        <taxon>Pseudomonadati</taxon>
        <taxon>Pseudomonadota</taxon>
        <taxon>Alphaproteobacteria</taxon>
        <taxon>Acetobacterales</taxon>
        <taxon>Acetobacteraceae</taxon>
        <taxon>Komagataeibacter</taxon>
    </lineage>
</organism>
<evidence type="ECO:0000313" key="4">
    <source>
        <dbReference type="EMBL" id="KPH86658.1"/>
    </source>
</evidence>
<evidence type="ECO:0000313" key="5">
    <source>
        <dbReference type="Proteomes" id="UP000031553"/>
    </source>
</evidence>
<feature type="DNA-binding region" description="H-T-H motif" evidence="2">
    <location>
        <begin position="28"/>
        <end position="47"/>
    </location>
</feature>
<reference evidence="4 5" key="1">
    <citation type="submission" date="2015-07" db="EMBL/GenBank/DDBJ databases">
        <title>Draft Genome Sequence of Komagataeibacter intermedius Strain AF2, Isolated from Kombucha Tea.</title>
        <authorList>
            <person name="Santos R.A."/>
            <person name="Berretta A.A."/>
            <person name="Barud H.S."/>
            <person name="Ribeiro S.J."/>
            <person name="Gonzalez-Garcia L.N."/>
            <person name="Zucchi T.D."/>
            <person name="Goldman G.H."/>
            <person name="Riano-Pachon D.M."/>
        </authorList>
    </citation>
    <scope>NUCLEOTIDE SEQUENCE [LARGE SCALE GENOMIC DNA]</scope>
    <source>
        <strain evidence="4 5">AF2</strain>
    </source>
</reference>
<dbReference type="Pfam" id="PF00440">
    <property type="entry name" value="TetR_N"/>
    <property type="match status" value="1"/>
</dbReference>
<dbReference type="Pfam" id="PF17926">
    <property type="entry name" value="TetR_C_21"/>
    <property type="match status" value="1"/>
</dbReference>
<dbReference type="AlphaFoldDB" id="A0A0N1N5X8"/>
<accession>A0A0N1N5X8</accession>
<proteinExistence type="predicted"/>
<dbReference type="InterPro" id="IPR041467">
    <property type="entry name" value="Sco4008_C"/>
</dbReference>
<dbReference type="SUPFAM" id="SSF48498">
    <property type="entry name" value="Tetracyclin repressor-like, C-terminal domain"/>
    <property type="match status" value="1"/>
</dbReference>
<dbReference type="InterPro" id="IPR050109">
    <property type="entry name" value="HTH-type_TetR-like_transc_reg"/>
</dbReference>
<comment type="caution">
    <text evidence="4">The sequence shown here is derived from an EMBL/GenBank/DDBJ whole genome shotgun (WGS) entry which is preliminary data.</text>
</comment>
<dbReference type="InterPro" id="IPR001647">
    <property type="entry name" value="HTH_TetR"/>
</dbReference>
<evidence type="ECO:0000256" key="1">
    <source>
        <dbReference type="ARBA" id="ARBA00023125"/>
    </source>
</evidence>